<dbReference type="PANTHER" id="PTHR34216">
    <property type="match status" value="1"/>
</dbReference>
<dbReference type="InterPro" id="IPR002509">
    <property type="entry name" value="NODB_dom"/>
</dbReference>
<organism evidence="4 5">
    <name type="scientific">Pusillimonas noertemannii</name>
    <dbReference type="NCBI Taxonomy" id="305977"/>
    <lineage>
        <taxon>Bacteria</taxon>
        <taxon>Pseudomonadati</taxon>
        <taxon>Pseudomonadota</taxon>
        <taxon>Betaproteobacteria</taxon>
        <taxon>Burkholderiales</taxon>
        <taxon>Alcaligenaceae</taxon>
        <taxon>Pusillimonas</taxon>
    </lineage>
</organism>
<name>A0A2U1CI37_9BURK</name>
<dbReference type="CDD" id="cd10918">
    <property type="entry name" value="CE4_NodB_like_5s_6s"/>
    <property type="match status" value="1"/>
</dbReference>
<evidence type="ECO:0000259" key="3">
    <source>
        <dbReference type="PROSITE" id="PS51677"/>
    </source>
</evidence>
<dbReference type="InterPro" id="IPR011330">
    <property type="entry name" value="Glyco_hydro/deAcase_b/a-brl"/>
</dbReference>
<dbReference type="PROSITE" id="PS51677">
    <property type="entry name" value="NODB"/>
    <property type="match status" value="1"/>
</dbReference>
<evidence type="ECO:0000256" key="1">
    <source>
        <dbReference type="ARBA" id="ARBA00004613"/>
    </source>
</evidence>
<dbReference type="Gene3D" id="3.20.20.370">
    <property type="entry name" value="Glycoside hydrolase/deacetylase"/>
    <property type="match status" value="1"/>
</dbReference>
<dbReference type="RefSeq" id="WP_116519431.1">
    <property type="nucleotide sequence ID" value="NZ_JACCEX010000003.1"/>
</dbReference>
<accession>A0A2U1CI37</accession>
<dbReference type="STRING" id="1231391.GCA_000308195_01947"/>
<dbReference type="AlphaFoldDB" id="A0A2U1CI37"/>
<keyword evidence="5" id="KW-1185">Reference proteome</keyword>
<evidence type="ECO:0000313" key="4">
    <source>
        <dbReference type="EMBL" id="PVY60586.1"/>
    </source>
</evidence>
<comment type="caution">
    <text evidence="4">The sequence shown here is derived from an EMBL/GenBank/DDBJ whole genome shotgun (WGS) entry which is preliminary data.</text>
</comment>
<protein>
    <submittedName>
        <fullName evidence="4">Polysaccharide deacetylase</fullName>
    </submittedName>
</protein>
<reference evidence="4 5" key="1">
    <citation type="submission" date="2018-04" db="EMBL/GenBank/DDBJ databases">
        <title>Genomic Encyclopedia of Type Strains, Phase IV (KMG-IV): sequencing the most valuable type-strain genomes for metagenomic binning, comparative biology and taxonomic classification.</title>
        <authorList>
            <person name="Goeker M."/>
        </authorList>
    </citation>
    <scope>NUCLEOTIDE SEQUENCE [LARGE SCALE GENOMIC DNA]</scope>
    <source>
        <strain evidence="4 5">DSM 10065</strain>
    </source>
</reference>
<dbReference type="InterPro" id="IPR051398">
    <property type="entry name" value="Polysacch_Deacetylase"/>
</dbReference>
<dbReference type="EMBL" id="QEKO01000008">
    <property type="protein sequence ID" value="PVY60586.1"/>
    <property type="molecule type" value="Genomic_DNA"/>
</dbReference>
<dbReference type="GO" id="GO:0005576">
    <property type="term" value="C:extracellular region"/>
    <property type="evidence" value="ECO:0007669"/>
    <property type="project" value="UniProtKB-SubCell"/>
</dbReference>
<proteinExistence type="predicted"/>
<keyword evidence="2" id="KW-0732">Signal</keyword>
<dbReference type="Proteomes" id="UP000246145">
    <property type="component" value="Unassembled WGS sequence"/>
</dbReference>
<dbReference type="GO" id="GO:0005975">
    <property type="term" value="P:carbohydrate metabolic process"/>
    <property type="evidence" value="ECO:0007669"/>
    <property type="project" value="InterPro"/>
</dbReference>
<feature type="domain" description="NodB homology" evidence="3">
    <location>
        <begin position="66"/>
        <end position="245"/>
    </location>
</feature>
<dbReference type="PANTHER" id="PTHR34216:SF3">
    <property type="entry name" value="POLY-BETA-1,6-N-ACETYL-D-GLUCOSAMINE N-DEACETYLASE"/>
    <property type="match status" value="1"/>
</dbReference>
<dbReference type="GO" id="GO:0016810">
    <property type="term" value="F:hydrolase activity, acting on carbon-nitrogen (but not peptide) bonds"/>
    <property type="evidence" value="ECO:0007669"/>
    <property type="project" value="InterPro"/>
</dbReference>
<evidence type="ECO:0000313" key="5">
    <source>
        <dbReference type="Proteomes" id="UP000246145"/>
    </source>
</evidence>
<evidence type="ECO:0000256" key="2">
    <source>
        <dbReference type="ARBA" id="ARBA00022729"/>
    </source>
</evidence>
<dbReference type="OrthoDB" id="9814639at2"/>
<gene>
    <name evidence="4" type="ORF">C7440_3623</name>
</gene>
<comment type="subcellular location">
    <subcellularLocation>
        <location evidence="1">Secreted</location>
    </subcellularLocation>
</comment>
<dbReference type="Pfam" id="PF01522">
    <property type="entry name" value="Polysacc_deac_1"/>
    <property type="match status" value="1"/>
</dbReference>
<sequence>MKDASVIPILMYHQIGQPSPRGTPYRGLTVHPASFRRQMAWMRRLGYRGLSMRDLMPYLQGQKQGRVFGITFDDGYVNVLANALPVLRELGFTSTNYFVAHRFGGTNEWDHANGVPSAPLMSREQARQWVAGGQEAGSHTLDHPNLPDLAPEAAFEQIHSSRQELQQALDAEVTAFCYPYGHETPALRDMVRRAGYTSATTTSGGLAGPADDLFGLPRVTVARSTHIVRFLQKCLTRLEDKKRHA</sequence>
<dbReference type="SUPFAM" id="SSF88713">
    <property type="entry name" value="Glycoside hydrolase/deacetylase"/>
    <property type="match status" value="1"/>
</dbReference>